<dbReference type="Gene3D" id="1.10.8.350">
    <property type="entry name" value="Bacterial muramidase"/>
    <property type="match status" value="1"/>
</dbReference>
<dbReference type="InterPro" id="IPR043426">
    <property type="entry name" value="MltB-like"/>
</dbReference>
<dbReference type="GO" id="GO:0008933">
    <property type="term" value="F:peptidoglycan lytic transglycosylase activity"/>
    <property type="evidence" value="ECO:0007669"/>
    <property type="project" value="TreeGrafter"/>
</dbReference>
<sequence>MKLKYVKYLFLLCLFLALPAQSQTNHQANSYAEREDVKAFIDEMATEYSYDRMTLDALFRVTQPIPSVLKAIRPPADPGIRSWRTYRSRFVEPVRIAAGKAFMQRYANELAAAETRFGVPKEIIAAIIGIETIYGKHTGNYTTFSALTTLAFDYPPRAKLFRQELIELLLLAREENRPILSYTGSYAGALGLPQFMPSSRRKYALDFDNDGKIDLAASPVDAIGSAANFLAAHGWEKDGPIAERVTVSGDGLQALLDEGIAPQRRPSELATRQVQIQKIGAGDTATNGRLSDQPAALIDLITPDAPTEYRLGYQNFYVITRYNRSSFYAAAVMDLAEALKDSSVSQ</sequence>
<dbReference type="InterPro" id="IPR031304">
    <property type="entry name" value="SLT_2"/>
</dbReference>
<accession>A0A0C5JK81</accession>
<reference evidence="4 5" key="1">
    <citation type="journal article" date="2015" name="Genome Announc.">
        <title>Complete Genome Sequence of a Novel Bacterium within the Family Rhodocyclaceae That Degrades Polycyclic Aromatic Hydrocarbons.</title>
        <authorList>
            <person name="Singleton D.R."/>
            <person name="Dickey A.N."/>
            <person name="Scholl E.H."/>
            <person name="Wright F.A."/>
            <person name="Aitken M.D."/>
        </authorList>
    </citation>
    <scope>NUCLEOTIDE SEQUENCE [LARGE SCALE GENOMIC DNA]</scope>
    <source>
        <strain evidence="5">PG1-Ca6</strain>
    </source>
</reference>
<name>A0A0C5JK81_9PROT</name>
<dbReference type="EMBL" id="CP010554">
    <property type="protein sequence ID" value="AJP47791.1"/>
    <property type="molecule type" value="Genomic_DNA"/>
</dbReference>
<keyword evidence="2" id="KW-0732">Signal</keyword>
<dbReference type="KEGG" id="rbu:PG1C_03545"/>
<dbReference type="SUPFAM" id="SSF53955">
    <property type="entry name" value="Lysozyme-like"/>
    <property type="match status" value="1"/>
</dbReference>
<dbReference type="InterPro" id="IPR023346">
    <property type="entry name" value="Lysozyme-like_dom_sf"/>
</dbReference>
<dbReference type="Pfam" id="PF13406">
    <property type="entry name" value="SLT_2"/>
    <property type="match status" value="1"/>
</dbReference>
<keyword evidence="5" id="KW-1185">Reference proteome</keyword>
<dbReference type="GO" id="GO:0009253">
    <property type="term" value="P:peptidoglycan catabolic process"/>
    <property type="evidence" value="ECO:0007669"/>
    <property type="project" value="TreeGrafter"/>
</dbReference>
<evidence type="ECO:0000313" key="4">
    <source>
        <dbReference type="EMBL" id="AJP47791.1"/>
    </source>
</evidence>
<evidence type="ECO:0000259" key="3">
    <source>
        <dbReference type="Pfam" id="PF13406"/>
    </source>
</evidence>
<gene>
    <name evidence="4" type="ORF">PG1C_03545</name>
</gene>
<dbReference type="InterPro" id="IPR011757">
    <property type="entry name" value="Lytic_transglycosylase_MltB"/>
</dbReference>
<dbReference type="HOGENOM" id="CLU_035402_1_1_4"/>
<dbReference type="Gene3D" id="1.10.530.10">
    <property type="match status" value="1"/>
</dbReference>
<protein>
    <recommendedName>
        <fullName evidence="3">Transglycosylase SLT domain-containing protein</fullName>
    </recommendedName>
</protein>
<dbReference type="STRING" id="1565605.PG1C_03545"/>
<dbReference type="PATRIC" id="fig|1565605.3.peg.749"/>
<organism evidence="4 5">
    <name type="scientific">Rugosibacter aromaticivorans</name>
    <dbReference type="NCBI Taxonomy" id="1565605"/>
    <lineage>
        <taxon>Bacteria</taxon>
        <taxon>Pseudomonadati</taxon>
        <taxon>Pseudomonadota</taxon>
        <taxon>Betaproteobacteria</taxon>
        <taxon>Nitrosomonadales</taxon>
        <taxon>Sterolibacteriaceae</taxon>
        <taxon>Rugosibacter</taxon>
    </lineage>
</organism>
<feature type="domain" description="Transglycosylase SLT" evidence="3">
    <location>
        <begin position="34"/>
        <end position="337"/>
    </location>
</feature>
<dbReference type="NCBIfam" id="TIGR02282">
    <property type="entry name" value="MltB"/>
    <property type="match status" value="1"/>
</dbReference>
<proteinExistence type="predicted"/>
<evidence type="ECO:0000256" key="2">
    <source>
        <dbReference type="SAM" id="SignalP"/>
    </source>
</evidence>
<evidence type="ECO:0000256" key="1">
    <source>
        <dbReference type="PIRSR" id="PIRSR611757-1"/>
    </source>
</evidence>
<feature type="active site" evidence="1">
    <location>
        <position position="131"/>
    </location>
</feature>
<dbReference type="AlphaFoldDB" id="A0A0C5JK81"/>
<feature type="signal peptide" evidence="2">
    <location>
        <begin position="1"/>
        <end position="22"/>
    </location>
</feature>
<dbReference type="PANTHER" id="PTHR30163:SF9">
    <property type="entry name" value="MEMBRANE-BOUND LYTIC MUREIN TRANSGLYCOSYLASE B"/>
    <property type="match status" value="1"/>
</dbReference>
<dbReference type="FunFam" id="1.10.8.350:FF:000001">
    <property type="entry name" value="Lytic murein transglycosylase B"/>
    <property type="match status" value="1"/>
</dbReference>
<evidence type="ECO:0000313" key="5">
    <source>
        <dbReference type="Proteomes" id="UP000061603"/>
    </source>
</evidence>
<feature type="chain" id="PRO_5002189654" description="Transglycosylase SLT domain-containing protein" evidence="2">
    <location>
        <begin position="23"/>
        <end position="346"/>
    </location>
</feature>
<dbReference type="CDD" id="cd13399">
    <property type="entry name" value="Slt35-like"/>
    <property type="match status" value="1"/>
</dbReference>
<dbReference type="PANTHER" id="PTHR30163">
    <property type="entry name" value="MEMBRANE-BOUND LYTIC MUREIN TRANSGLYCOSYLASE B"/>
    <property type="match status" value="1"/>
</dbReference>
<dbReference type="Proteomes" id="UP000061603">
    <property type="component" value="Chromosome"/>
</dbReference>